<dbReference type="Proteomes" id="UP000727456">
    <property type="component" value="Unassembled WGS sequence"/>
</dbReference>
<comment type="caution">
    <text evidence="2">The sequence shown here is derived from an EMBL/GenBank/DDBJ whole genome shotgun (WGS) entry which is preliminary data.</text>
</comment>
<accession>A0ABX0TT95</accession>
<gene>
    <name evidence="2" type="ORF">FHS31_001574</name>
</gene>
<feature type="signal peptide" evidence="1">
    <location>
        <begin position="1"/>
        <end position="19"/>
    </location>
</feature>
<dbReference type="RefSeq" id="WP_167072805.1">
    <property type="nucleotide sequence ID" value="NZ_JAAOZC010000003.1"/>
</dbReference>
<protein>
    <submittedName>
        <fullName evidence="2">Uncharacterized protein</fullName>
    </submittedName>
</protein>
<proteinExistence type="predicted"/>
<organism evidence="2 3">
    <name type="scientific">Sphingomonas vulcanisoli</name>
    <dbReference type="NCBI Taxonomy" id="1658060"/>
    <lineage>
        <taxon>Bacteria</taxon>
        <taxon>Pseudomonadati</taxon>
        <taxon>Pseudomonadota</taxon>
        <taxon>Alphaproteobacteria</taxon>
        <taxon>Sphingomonadales</taxon>
        <taxon>Sphingomonadaceae</taxon>
        <taxon>Sphingomonas</taxon>
    </lineage>
</organism>
<feature type="chain" id="PRO_5046206910" evidence="1">
    <location>
        <begin position="20"/>
        <end position="121"/>
    </location>
</feature>
<keyword evidence="1" id="KW-0732">Signal</keyword>
<name>A0ABX0TT95_9SPHN</name>
<keyword evidence="3" id="KW-1185">Reference proteome</keyword>
<evidence type="ECO:0000313" key="3">
    <source>
        <dbReference type="Proteomes" id="UP000727456"/>
    </source>
</evidence>
<sequence length="121" mass="13203">MKFAATLSIALLTAAPLTAQGTPLAKQPKASDYTRHMLQLQPIQRAAAIRGAIAQSDQWCRRVMKLGYQGPYKNLEMWVAKCGPKPIVDYGVFIGPDGSVQVSTCGDLIKVHWPACKGFKD</sequence>
<dbReference type="EMBL" id="JAAOZC010000003">
    <property type="protein sequence ID" value="NIJ07964.1"/>
    <property type="molecule type" value="Genomic_DNA"/>
</dbReference>
<evidence type="ECO:0000256" key="1">
    <source>
        <dbReference type="SAM" id="SignalP"/>
    </source>
</evidence>
<reference evidence="2 3" key="1">
    <citation type="submission" date="2020-03" db="EMBL/GenBank/DDBJ databases">
        <title>Genomic Encyclopedia of Type Strains, Phase III (KMG-III): the genomes of soil and plant-associated and newly described type strains.</title>
        <authorList>
            <person name="Whitman W."/>
        </authorList>
    </citation>
    <scope>NUCLEOTIDE SEQUENCE [LARGE SCALE GENOMIC DNA]</scope>
    <source>
        <strain evidence="2 3">CECT 8804</strain>
    </source>
</reference>
<evidence type="ECO:0000313" key="2">
    <source>
        <dbReference type="EMBL" id="NIJ07964.1"/>
    </source>
</evidence>